<proteinExistence type="predicted"/>
<gene>
    <name evidence="1" type="ORF">HYC85_010275</name>
</gene>
<dbReference type="AlphaFoldDB" id="A0A7J7HJC4"/>
<reference evidence="1 2" key="2">
    <citation type="submission" date="2020-07" db="EMBL/GenBank/DDBJ databases">
        <title>Genome assembly of wild tea tree DASZ reveals pedigree and selection history of tea varieties.</title>
        <authorList>
            <person name="Zhang W."/>
        </authorList>
    </citation>
    <scope>NUCLEOTIDE SEQUENCE [LARGE SCALE GENOMIC DNA]</scope>
    <source>
        <strain evidence="2">cv. G240</strain>
        <tissue evidence="1">Leaf</tissue>
    </source>
</reference>
<accession>A0A7J7HJC4</accession>
<keyword evidence="2" id="KW-1185">Reference proteome</keyword>
<evidence type="ECO:0000313" key="2">
    <source>
        <dbReference type="Proteomes" id="UP000593564"/>
    </source>
</evidence>
<organism evidence="1 2">
    <name type="scientific">Camellia sinensis</name>
    <name type="common">Tea plant</name>
    <name type="synonym">Thea sinensis</name>
    <dbReference type="NCBI Taxonomy" id="4442"/>
    <lineage>
        <taxon>Eukaryota</taxon>
        <taxon>Viridiplantae</taxon>
        <taxon>Streptophyta</taxon>
        <taxon>Embryophyta</taxon>
        <taxon>Tracheophyta</taxon>
        <taxon>Spermatophyta</taxon>
        <taxon>Magnoliopsida</taxon>
        <taxon>eudicotyledons</taxon>
        <taxon>Gunneridae</taxon>
        <taxon>Pentapetalae</taxon>
        <taxon>asterids</taxon>
        <taxon>Ericales</taxon>
        <taxon>Theaceae</taxon>
        <taxon>Camellia</taxon>
    </lineage>
</organism>
<comment type="caution">
    <text evidence="1">The sequence shown here is derived from an EMBL/GenBank/DDBJ whole genome shotgun (WGS) entry which is preliminary data.</text>
</comment>
<protein>
    <submittedName>
        <fullName evidence="1">Uncharacterized protein</fullName>
    </submittedName>
</protein>
<dbReference type="EMBL" id="JACBKZ010000004">
    <property type="protein sequence ID" value="KAF5952331.1"/>
    <property type="molecule type" value="Genomic_DNA"/>
</dbReference>
<name>A0A7J7HJC4_CAMSI</name>
<reference evidence="2" key="1">
    <citation type="journal article" date="2020" name="Nat. Commun.">
        <title>Genome assembly of wild tea tree DASZ reveals pedigree and selection history of tea varieties.</title>
        <authorList>
            <person name="Zhang W."/>
            <person name="Zhang Y."/>
            <person name="Qiu H."/>
            <person name="Guo Y."/>
            <person name="Wan H."/>
            <person name="Zhang X."/>
            <person name="Scossa F."/>
            <person name="Alseekh S."/>
            <person name="Zhang Q."/>
            <person name="Wang P."/>
            <person name="Xu L."/>
            <person name="Schmidt M.H."/>
            <person name="Jia X."/>
            <person name="Li D."/>
            <person name="Zhu A."/>
            <person name="Guo F."/>
            <person name="Chen W."/>
            <person name="Ni D."/>
            <person name="Usadel B."/>
            <person name="Fernie A.R."/>
            <person name="Wen W."/>
        </authorList>
    </citation>
    <scope>NUCLEOTIDE SEQUENCE [LARGE SCALE GENOMIC DNA]</scope>
    <source>
        <strain evidence="2">cv. G240</strain>
    </source>
</reference>
<sequence>MNSVQEQTKQNKKRRSEEMNLWKQHFGEDVNRSEFCVEEQRGSRRVTEQRQVHLLPLLSSLSLFLTHIIRISDLKICGWIHLTSKWFMCCKAKHLNQ</sequence>
<dbReference type="Proteomes" id="UP000593564">
    <property type="component" value="Unassembled WGS sequence"/>
</dbReference>
<evidence type="ECO:0000313" key="1">
    <source>
        <dbReference type="EMBL" id="KAF5952331.1"/>
    </source>
</evidence>